<accession>A0A916J9C8</accession>
<dbReference type="EMBL" id="CAJRAF010000001">
    <property type="protein sequence ID" value="CAG4988514.1"/>
    <property type="molecule type" value="Genomic_DNA"/>
</dbReference>
<feature type="transmembrane region" description="Helical" evidence="1">
    <location>
        <begin position="310"/>
        <end position="329"/>
    </location>
</feature>
<feature type="transmembrane region" description="Helical" evidence="1">
    <location>
        <begin position="67"/>
        <end position="85"/>
    </location>
</feature>
<feature type="transmembrane region" description="Helical" evidence="1">
    <location>
        <begin position="241"/>
        <end position="257"/>
    </location>
</feature>
<feature type="transmembrane region" description="Helical" evidence="1">
    <location>
        <begin position="473"/>
        <end position="491"/>
    </location>
</feature>
<feature type="transmembrane region" description="Helical" evidence="1">
    <location>
        <begin position="445"/>
        <end position="467"/>
    </location>
</feature>
<feature type="transmembrane region" description="Helical" evidence="1">
    <location>
        <begin position="269"/>
        <end position="298"/>
    </location>
</feature>
<gene>
    <name evidence="2" type="ORF">DYBT9275_00098</name>
</gene>
<keyword evidence="1" id="KW-1133">Transmembrane helix</keyword>
<dbReference type="RefSeq" id="WP_215236914.1">
    <property type="nucleotide sequence ID" value="NZ_CAJRAF010000001.1"/>
</dbReference>
<proteinExistence type="predicted"/>
<evidence type="ECO:0008006" key="4">
    <source>
        <dbReference type="Google" id="ProtNLM"/>
    </source>
</evidence>
<keyword evidence="1" id="KW-0812">Transmembrane</keyword>
<feature type="transmembrane region" description="Helical" evidence="1">
    <location>
        <begin position="6"/>
        <end position="24"/>
    </location>
</feature>
<feature type="transmembrane region" description="Helical" evidence="1">
    <location>
        <begin position="496"/>
        <end position="512"/>
    </location>
</feature>
<keyword evidence="3" id="KW-1185">Reference proteome</keyword>
<name>A0A916J9C8_9BACT</name>
<dbReference type="Proteomes" id="UP000680038">
    <property type="component" value="Unassembled WGS sequence"/>
</dbReference>
<dbReference type="AlphaFoldDB" id="A0A916J9C8"/>
<sequence length="723" mass="83899">MFFFILPISILLIAIIVQYEQSIYKKMGVIGFLRRSFLISLLAHSLIIFLFNEILSLFDGLTIINTRLFWSILVILEIVVLYEFYQTYPLRKGQAVRLIMQFWKNIRYADKWLIYTAILLYIIPLMILSVIVPPNNFDAHSYHLNRIIEWLGNHNINHYPTRHNQQLYHNVFAEYIVMHTFLLSESDVFAGTVQFLASIGSIVACSLVTKRLGGTSSVQILSSVMLVTLPIAILESTSVQVDYVASFFFITFLYFGYEALDYPEGDTIIFMALSLAFGSFSKYTIFMYSLPFCVYFGLRFLQLRGFIGSVKIFGIFAAMLFFVFMPFMFRNYDFFGDVLSPVKETGLEAENLTVKEFSFKNTISGMVKNVGLHIGLPSNSYNLFMESLVEKLHKMLGVNLNPDGADTFLVRFVLHEDMVPNTIHQTILFFSLVGLFFIKGKTRLNYFALCACAGFAIFSSLMIFQLWSSRTQMPFFLMGCIISAVVLDRFLGKWTVYLSFALILFSTVFVLANPSKPLVPLRYYSKKFLSYTPIAVCPQNKRQELTVVRKLTKFYSATLNKNKCFQLQNIIPRKDQDVVFEILDKVGYFDEEKYETVFTSDKTKLYFFNHPNDYEKCRDLIPRMKSVQENIGILFKAGNGYYHYWAMIQGDKYQFGQMKYIGYRPKYSELSNANQKFEYRYIFGDDPGLLKHYYKKNLIDTVYSSKGFYFAKLKWKVADIISL</sequence>
<organism evidence="2 3">
    <name type="scientific">Dyadobacter helix</name>
    <dbReference type="NCBI Taxonomy" id="2822344"/>
    <lineage>
        <taxon>Bacteria</taxon>
        <taxon>Pseudomonadati</taxon>
        <taxon>Bacteroidota</taxon>
        <taxon>Cytophagia</taxon>
        <taxon>Cytophagales</taxon>
        <taxon>Spirosomataceae</taxon>
        <taxon>Dyadobacter</taxon>
    </lineage>
</organism>
<keyword evidence="1" id="KW-0472">Membrane</keyword>
<feature type="transmembrane region" description="Helical" evidence="1">
    <location>
        <begin position="112"/>
        <end position="132"/>
    </location>
</feature>
<evidence type="ECO:0000313" key="3">
    <source>
        <dbReference type="Proteomes" id="UP000680038"/>
    </source>
</evidence>
<evidence type="ECO:0000313" key="2">
    <source>
        <dbReference type="EMBL" id="CAG4988514.1"/>
    </source>
</evidence>
<reference evidence="2" key="1">
    <citation type="submission" date="2021-04" db="EMBL/GenBank/DDBJ databases">
        <authorList>
            <person name="Rodrigo-Torres L."/>
            <person name="Arahal R. D."/>
            <person name="Lucena T."/>
        </authorList>
    </citation>
    <scope>NUCLEOTIDE SEQUENCE</scope>
    <source>
        <strain evidence="2">CECT 9275</strain>
    </source>
</reference>
<feature type="transmembrane region" description="Helical" evidence="1">
    <location>
        <begin position="36"/>
        <end position="55"/>
    </location>
</feature>
<feature type="transmembrane region" description="Helical" evidence="1">
    <location>
        <begin position="216"/>
        <end position="234"/>
    </location>
</feature>
<comment type="caution">
    <text evidence="2">The sequence shown here is derived from an EMBL/GenBank/DDBJ whole genome shotgun (WGS) entry which is preliminary data.</text>
</comment>
<protein>
    <recommendedName>
        <fullName evidence="4">Glycosyltransferase RgtA/B/C/D-like domain-containing protein</fullName>
    </recommendedName>
</protein>
<evidence type="ECO:0000256" key="1">
    <source>
        <dbReference type="SAM" id="Phobius"/>
    </source>
</evidence>